<sequence>MSPKRNGFSLIEVMVSLVILVIGLIGIFNLHIVAKKGSFESFQQTQASYYANDIINRMRLNVSQLASYSGTYNGSLSSTKACDVAVGANSICSNVETRLWDLYQWERSFQGDNEISNEIGVGGLDSATACISVSGSDVSVVMTWRGIRETSDGGADRSQAVKECGVSDKRRRAYEINTVIM</sequence>
<protein>
    <submittedName>
        <fullName evidence="2">Type IV pilus modification protein PilV</fullName>
    </submittedName>
</protein>
<accession>A0A6G9QKV6</accession>
<dbReference type="AlphaFoldDB" id="A0A6G9QKV6"/>
<dbReference type="RefSeq" id="WP_167678746.1">
    <property type="nucleotide sequence ID" value="NZ_CP050313.1"/>
</dbReference>
<name>A0A6G9QKV6_9GAMM</name>
<keyword evidence="1" id="KW-1133">Transmembrane helix</keyword>
<organism evidence="2 3">
    <name type="scientific">Shewanella aestuarii</name>
    <dbReference type="NCBI Taxonomy" id="1028752"/>
    <lineage>
        <taxon>Bacteria</taxon>
        <taxon>Pseudomonadati</taxon>
        <taxon>Pseudomonadota</taxon>
        <taxon>Gammaproteobacteria</taxon>
        <taxon>Alteromonadales</taxon>
        <taxon>Shewanellaceae</taxon>
        <taxon>Shewanella</taxon>
    </lineage>
</organism>
<dbReference type="Proteomes" id="UP000502608">
    <property type="component" value="Chromosome"/>
</dbReference>
<dbReference type="Pfam" id="PF07963">
    <property type="entry name" value="N_methyl"/>
    <property type="match status" value="1"/>
</dbReference>
<evidence type="ECO:0000313" key="3">
    <source>
        <dbReference type="Proteomes" id="UP000502608"/>
    </source>
</evidence>
<keyword evidence="1" id="KW-0812">Transmembrane</keyword>
<dbReference type="NCBIfam" id="TIGR02523">
    <property type="entry name" value="type_IV_pilV"/>
    <property type="match status" value="1"/>
</dbReference>
<dbReference type="EMBL" id="CP050313">
    <property type="protein sequence ID" value="QIR15200.1"/>
    <property type="molecule type" value="Genomic_DNA"/>
</dbReference>
<proteinExistence type="predicted"/>
<dbReference type="KEGG" id="saes:HBH39_12485"/>
<dbReference type="NCBIfam" id="TIGR02532">
    <property type="entry name" value="IV_pilin_GFxxxE"/>
    <property type="match status" value="1"/>
</dbReference>
<gene>
    <name evidence="2" type="primary">pilV</name>
    <name evidence="2" type="ORF">HBH39_12485</name>
</gene>
<evidence type="ECO:0000256" key="1">
    <source>
        <dbReference type="SAM" id="Phobius"/>
    </source>
</evidence>
<keyword evidence="3" id="KW-1185">Reference proteome</keyword>
<reference evidence="2 3" key="1">
    <citation type="submission" date="2020-03" db="EMBL/GenBank/DDBJ databases">
        <title>Complete genome sequence of Shewanella sp.</title>
        <authorList>
            <person name="Kim Y.-S."/>
            <person name="Kim S.-J."/>
            <person name="Jung H.-K."/>
            <person name="Kim K.-H."/>
        </authorList>
    </citation>
    <scope>NUCLEOTIDE SEQUENCE [LARGE SCALE GENOMIC DNA]</scope>
    <source>
        <strain evidence="2 3">PN3F2</strain>
    </source>
</reference>
<evidence type="ECO:0000313" key="2">
    <source>
        <dbReference type="EMBL" id="QIR15200.1"/>
    </source>
</evidence>
<dbReference type="InterPro" id="IPR012902">
    <property type="entry name" value="N_methyl_site"/>
</dbReference>
<dbReference type="InterPro" id="IPR013362">
    <property type="entry name" value="Pilus_4_PilV"/>
</dbReference>
<feature type="transmembrane region" description="Helical" evidence="1">
    <location>
        <begin position="13"/>
        <end position="34"/>
    </location>
</feature>
<keyword evidence="1" id="KW-0472">Membrane</keyword>